<sequence length="177" mass="18970">MHSFRTGEGGPQPIQDTRAGFRIGSSCLGSSLHQESGATAVVTYSRNSLRKASSIMAMLRVPVTIFFMATAWAQELSQQELEPALAADDECADGGDTCVVELLQARASKDARAEHTISAEKIILEAGSQQLLQQNATANATANASQPPCRGINEACWINNDCCSARCGLTRRCRPVR</sequence>
<dbReference type="EMBL" id="CAUYUJ010014347">
    <property type="protein sequence ID" value="CAK0840079.1"/>
    <property type="molecule type" value="Genomic_DNA"/>
</dbReference>
<evidence type="ECO:0000313" key="2">
    <source>
        <dbReference type="Proteomes" id="UP001189429"/>
    </source>
</evidence>
<keyword evidence="2" id="KW-1185">Reference proteome</keyword>
<comment type="caution">
    <text evidence="1">The sequence shown here is derived from an EMBL/GenBank/DDBJ whole genome shotgun (WGS) entry which is preliminary data.</text>
</comment>
<name>A0ABN9T4W7_9DINO</name>
<protein>
    <recommendedName>
        <fullName evidence="3">WAP domain-containing protein</fullName>
    </recommendedName>
</protein>
<evidence type="ECO:0000313" key="1">
    <source>
        <dbReference type="EMBL" id="CAK0840079.1"/>
    </source>
</evidence>
<evidence type="ECO:0008006" key="3">
    <source>
        <dbReference type="Google" id="ProtNLM"/>
    </source>
</evidence>
<proteinExistence type="predicted"/>
<organism evidence="1 2">
    <name type="scientific">Prorocentrum cordatum</name>
    <dbReference type="NCBI Taxonomy" id="2364126"/>
    <lineage>
        <taxon>Eukaryota</taxon>
        <taxon>Sar</taxon>
        <taxon>Alveolata</taxon>
        <taxon>Dinophyceae</taxon>
        <taxon>Prorocentrales</taxon>
        <taxon>Prorocentraceae</taxon>
        <taxon>Prorocentrum</taxon>
    </lineage>
</organism>
<gene>
    <name evidence="1" type="ORF">PCOR1329_LOCUS35590</name>
</gene>
<dbReference type="Proteomes" id="UP001189429">
    <property type="component" value="Unassembled WGS sequence"/>
</dbReference>
<accession>A0ABN9T4W7</accession>
<reference evidence="1" key="1">
    <citation type="submission" date="2023-10" db="EMBL/GenBank/DDBJ databases">
        <authorList>
            <person name="Chen Y."/>
            <person name="Shah S."/>
            <person name="Dougan E. K."/>
            <person name="Thang M."/>
            <person name="Chan C."/>
        </authorList>
    </citation>
    <scope>NUCLEOTIDE SEQUENCE [LARGE SCALE GENOMIC DNA]</scope>
</reference>